<evidence type="ECO:0000313" key="3">
    <source>
        <dbReference type="Proteomes" id="UP000075515"/>
    </source>
</evidence>
<dbReference type="SUPFAM" id="SSF52980">
    <property type="entry name" value="Restriction endonuclease-like"/>
    <property type="match status" value="1"/>
</dbReference>
<dbReference type="GO" id="GO:0003676">
    <property type="term" value="F:nucleic acid binding"/>
    <property type="evidence" value="ECO:0007669"/>
    <property type="project" value="InterPro"/>
</dbReference>
<organism evidence="2 3">
    <name type="scientific">Sorangium cellulosum</name>
    <name type="common">Polyangium cellulosum</name>
    <dbReference type="NCBI Taxonomy" id="56"/>
    <lineage>
        <taxon>Bacteria</taxon>
        <taxon>Pseudomonadati</taxon>
        <taxon>Myxococcota</taxon>
        <taxon>Polyangia</taxon>
        <taxon>Polyangiales</taxon>
        <taxon>Polyangiaceae</taxon>
        <taxon>Sorangium</taxon>
    </lineage>
</organism>
<dbReference type="PANTHER" id="PTHR34039:SF1">
    <property type="entry name" value="UPF0102 PROTEIN YRAN"/>
    <property type="match status" value="1"/>
</dbReference>
<proteinExistence type="inferred from homology"/>
<evidence type="ECO:0000313" key="2">
    <source>
        <dbReference type="EMBL" id="KYF83372.1"/>
    </source>
</evidence>
<dbReference type="Gene3D" id="3.40.1350.10">
    <property type="match status" value="1"/>
</dbReference>
<gene>
    <name evidence="2" type="ORF">BE18_02440</name>
</gene>
<name>A0A150RT18_SORCE</name>
<dbReference type="Proteomes" id="UP000075515">
    <property type="component" value="Unassembled WGS sequence"/>
</dbReference>
<dbReference type="InterPro" id="IPR011856">
    <property type="entry name" value="tRNA_endonuc-like_dom_sf"/>
</dbReference>
<sequence length="98" mass="10882">MEVVARNARVGRLEIDVIARDGPVIAIIEVRTRGAGSYVRALDSIDAGKRARVRRAGEQLWRTRFSRVRGVERMRFDAASVTFLPNGEAAVELIKAAF</sequence>
<dbReference type="Pfam" id="PF02021">
    <property type="entry name" value="UPF0102"/>
    <property type="match status" value="1"/>
</dbReference>
<dbReference type="EMBL" id="JEMC01003144">
    <property type="protein sequence ID" value="KYF83372.1"/>
    <property type="molecule type" value="Genomic_DNA"/>
</dbReference>
<dbReference type="InterPro" id="IPR011335">
    <property type="entry name" value="Restrct_endonuc-II-like"/>
</dbReference>
<accession>A0A150RT18</accession>
<protein>
    <submittedName>
        <fullName evidence="2">Uncharacterized protein</fullName>
    </submittedName>
</protein>
<comment type="similarity">
    <text evidence="1">Belongs to the UPF0102 family.</text>
</comment>
<dbReference type="InterPro" id="IPR003509">
    <property type="entry name" value="UPF0102_YraN-like"/>
</dbReference>
<comment type="caution">
    <text evidence="2">The sequence shown here is derived from an EMBL/GenBank/DDBJ whole genome shotgun (WGS) entry which is preliminary data.</text>
</comment>
<dbReference type="PANTHER" id="PTHR34039">
    <property type="entry name" value="UPF0102 PROTEIN YRAN"/>
    <property type="match status" value="1"/>
</dbReference>
<dbReference type="AlphaFoldDB" id="A0A150RT18"/>
<evidence type="ECO:0000256" key="1">
    <source>
        <dbReference type="ARBA" id="ARBA00006738"/>
    </source>
</evidence>
<reference evidence="2 3" key="1">
    <citation type="submission" date="2014-02" db="EMBL/GenBank/DDBJ databases">
        <title>The small core and large imbalanced accessory genome model reveals a collaborative survival strategy of Sorangium cellulosum strains in nature.</title>
        <authorList>
            <person name="Han K."/>
            <person name="Peng R."/>
            <person name="Blom J."/>
            <person name="Li Y.-Z."/>
        </authorList>
    </citation>
    <scope>NUCLEOTIDE SEQUENCE [LARGE SCALE GENOMIC DNA]</scope>
    <source>
        <strain evidence="2 3">So0149</strain>
    </source>
</reference>